<name>A0A2N1IZI3_9BACT</name>
<sequence length="85" mass="10491">MFVTKQEVLQNIEQTKKELQQMKYKKTLKYSKPLLDMLNKFHIALQNDTKNTTEIIEKYNSWYKELELNKQLDRLNIYEKMQEFK</sequence>
<evidence type="ECO:0000313" key="2">
    <source>
        <dbReference type="Proteomes" id="UP000233248"/>
    </source>
</evidence>
<dbReference type="OrthoDB" id="5346590at2"/>
<dbReference type="Proteomes" id="UP000233248">
    <property type="component" value="Unassembled WGS sequence"/>
</dbReference>
<reference evidence="1 2" key="1">
    <citation type="submission" date="2017-09" db="EMBL/GenBank/DDBJ databases">
        <title>Genomics of the genus Arcobacter.</title>
        <authorList>
            <person name="Perez-Cataluna A."/>
            <person name="Figueras M.J."/>
            <person name="Salas-Masso N."/>
        </authorList>
    </citation>
    <scope>NUCLEOTIDE SEQUENCE [LARGE SCALE GENOMIC DNA]</scope>
    <source>
        <strain evidence="1 2">DSM 18005</strain>
    </source>
</reference>
<dbReference type="KEGG" id="ahs:AHALO_2060"/>
<proteinExistence type="predicted"/>
<gene>
    <name evidence="1" type="ORF">CP960_13030</name>
</gene>
<dbReference type="AlphaFoldDB" id="A0A2N1IZI3"/>
<dbReference type="RefSeq" id="WP_101185913.1">
    <property type="nucleotide sequence ID" value="NZ_CP031218.1"/>
</dbReference>
<organism evidence="1 2">
    <name type="scientific">Malaciobacter halophilus</name>
    <dbReference type="NCBI Taxonomy" id="197482"/>
    <lineage>
        <taxon>Bacteria</taxon>
        <taxon>Pseudomonadati</taxon>
        <taxon>Campylobacterota</taxon>
        <taxon>Epsilonproteobacteria</taxon>
        <taxon>Campylobacterales</taxon>
        <taxon>Arcobacteraceae</taxon>
        <taxon>Malaciobacter</taxon>
    </lineage>
</organism>
<dbReference type="EMBL" id="NXIF01000071">
    <property type="protein sequence ID" value="PKI79713.1"/>
    <property type="molecule type" value="Genomic_DNA"/>
</dbReference>
<accession>A0A2N1IZI3</accession>
<protein>
    <submittedName>
        <fullName evidence="1">Uncharacterized protein</fullName>
    </submittedName>
</protein>
<evidence type="ECO:0000313" key="1">
    <source>
        <dbReference type="EMBL" id="PKI79713.1"/>
    </source>
</evidence>
<keyword evidence="2" id="KW-1185">Reference proteome</keyword>
<comment type="caution">
    <text evidence="1">The sequence shown here is derived from an EMBL/GenBank/DDBJ whole genome shotgun (WGS) entry which is preliminary data.</text>
</comment>